<dbReference type="InterPro" id="IPR039567">
    <property type="entry name" value="Gly-zipper"/>
</dbReference>
<dbReference type="SUPFAM" id="SSF103088">
    <property type="entry name" value="OmpA-like"/>
    <property type="match status" value="1"/>
</dbReference>
<dbReference type="AlphaFoldDB" id="Q2LS67"/>
<dbReference type="PANTHER" id="PTHR30329">
    <property type="entry name" value="STATOR ELEMENT OF FLAGELLAR MOTOR COMPLEX"/>
    <property type="match status" value="1"/>
</dbReference>
<organism evidence="7 8">
    <name type="scientific">Syntrophus aciditrophicus (strain SB)</name>
    <dbReference type="NCBI Taxonomy" id="56780"/>
    <lineage>
        <taxon>Bacteria</taxon>
        <taxon>Pseudomonadati</taxon>
        <taxon>Thermodesulfobacteriota</taxon>
        <taxon>Syntrophia</taxon>
        <taxon>Syntrophales</taxon>
        <taxon>Syntrophaceae</taxon>
        <taxon>Syntrophus</taxon>
    </lineage>
</organism>
<evidence type="ECO:0000256" key="1">
    <source>
        <dbReference type="ARBA" id="ARBA00004442"/>
    </source>
</evidence>
<dbReference type="InterPro" id="IPR036737">
    <property type="entry name" value="OmpA-like_sf"/>
</dbReference>
<evidence type="ECO:0000256" key="3">
    <source>
        <dbReference type="ARBA" id="ARBA00023237"/>
    </source>
</evidence>
<dbReference type="STRING" id="56780.SYN_02110"/>
<keyword evidence="5" id="KW-0812">Transmembrane</keyword>
<proteinExistence type="predicted"/>
<feature type="domain" description="OmpA-like" evidence="6">
    <location>
        <begin position="58"/>
        <end position="175"/>
    </location>
</feature>
<reference evidence="7 8" key="1">
    <citation type="journal article" date="2007" name="Proc. Natl. Acad. Sci. U.S.A.">
        <title>The genome of Syntrophus aciditrophicus: life at the thermodynamic limit of microbial growth.</title>
        <authorList>
            <person name="McInerney M.J."/>
            <person name="Rohlin L."/>
            <person name="Mouttaki H."/>
            <person name="Kim U."/>
            <person name="Krupp R.S."/>
            <person name="Rios-Hernandez L."/>
            <person name="Sieber J."/>
            <person name="Struchtemeyer C.G."/>
            <person name="Bhattacharyya A."/>
            <person name="Campbell J.W."/>
            <person name="Gunsalus R.P."/>
        </authorList>
    </citation>
    <scope>NUCLEOTIDE SEQUENCE [LARGE SCALE GENOMIC DNA]</scope>
    <source>
        <strain evidence="7 8">SB</strain>
    </source>
</reference>
<gene>
    <name evidence="7" type="ORF">SYN_02110</name>
</gene>
<keyword evidence="5" id="KW-1133">Transmembrane helix</keyword>
<sequence>MLGQVIGHSTKSTLIGTAIGAAVGGLGGAGVGRMMDNQEKDMRNALGASDAAAVTREGNLLAVTFKGDVTFDTNSAEIRPDLYFEIDRVAGVLKQYPDTFIRVEGYTDSKGSDTYNMDLSKRRANAVKNLLVQRGVAENRIEVVGFGETMPVATNDTEAGRQKNRRVEIKIAQQTQAKPQ</sequence>
<keyword evidence="3" id="KW-0998">Cell outer membrane</keyword>
<dbReference type="CDD" id="cd07185">
    <property type="entry name" value="OmpA_C-like"/>
    <property type="match status" value="1"/>
</dbReference>
<evidence type="ECO:0000259" key="6">
    <source>
        <dbReference type="PROSITE" id="PS51123"/>
    </source>
</evidence>
<dbReference type="PROSITE" id="PS51123">
    <property type="entry name" value="OMPA_2"/>
    <property type="match status" value="1"/>
</dbReference>
<protein>
    <submittedName>
        <fullName evidence="7">Outer membrane OmpA family protein</fullName>
    </submittedName>
</protein>
<evidence type="ECO:0000256" key="4">
    <source>
        <dbReference type="PROSITE-ProRule" id="PRU00473"/>
    </source>
</evidence>
<keyword evidence="2 4" id="KW-0472">Membrane</keyword>
<name>Q2LS67_SYNAS</name>
<keyword evidence="8" id="KW-1185">Reference proteome</keyword>
<dbReference type="PANTHER" id="PTHR30329:SF21">
    <property type="entry name" value="LIPOPROTEIN YIAD-RELATED"/>
    <property type="match status" value="1"/>
</dbReference>
<evidence type="ECO:0000313" key="7">
    <source>
        <dbReference type="EMBL" id="ABC76931.1"/>
    </source>
</evidence>
<dbReference type="InParanoid" id="Q2LS67"/>
<dbReference type="eggNOG" id="COG2885">
    <property type="taxonomic scope" value="Bacteria"/>
</dbReference>
<dbReference type="InterPro" id="IPR006664">
    <property type="entry name" value="OMP_bac"/>
</dbReference>
<dbReference type="OrthoDB" id="5422390at2"/>
<evidence type="ECO:0000313" key="8">
    <source>
        <dbReference type="Proteomes" id="UP000001933"/>
    </source>
</evidence>
<accession>Q2LS67</accession>
<evidence type="ECO:0000256" key="5">
    <source>
        <dbReference type="SAM" id="Phobius"/>
    </source>
</evidence>
<dbReference type="GO" id="GO:0009279">
    <property type="term" value="C:cell outer membrane"/>
    <property type="evidence" value="ECO:0007669"/>
    <property type="project" value="UniProtKB-SubCell"/>
</dbReference>
<dbReference type="HOGENOM" id="CLU_016890_6_4_7"/>
<dbReference type="PRINTS" id="PR01023">
    <property type="entry name" value="NAFLGMOTY"/>
</dbReference>
<dbReference type="Pfam" id="PF13488">
    <property type="entry name" value="Gly-zipper_Omp"/>
    <property type="match status" value="1"/>
</dbReference>
<dbReference type="EMBL" id="CP000252">
    <property type="protein sequence ID" value="ABC76931.1"/>
    <property type="molecule type" value="Genomic_DNA"/>
</dbReference>
<dbReference type="PRINTS" id="PR01021">
    <property type="entry name" value="OMPADOMAIN"/>
</dbReference>
<dbReference type="Pfam" id="PF00691">
    <property type="entry name" value="OmpA"/>
    <property type="match status" value="1"/>
</dbReference>
<dbReference type="Gene3D" id="3.30.1330.60">
    <property type="entry name" value="OmpA-like domain"/>
    <property type="match status" value="1"/>
</dbReference>
<dbReference type="KEGG" id="sat:SYN_02110"/>
<dbReference type="InterPro" id="IPR006665">
    <property type="entry name" value="OmpA-like"/>
</dbReference>
<comment type="subcellular location">
    <subcellularLocation>
        <location evidence="1">Cell outer membrane</location>
    </subcellularLocation>
</comment>
<dbReference type="InterPro" id="IPR050330">
    <property type="entry name" value="Bact_OuterMem_StrucFunc"/>
</dbReference>
<dbReference type="Proteomes" id="UP000001933">
    <property type="component" value="Chromosome"/>
</dbReference>
<feature type="transmembrane region" description="Helical" evidence="5">
    <location>
        <begin position="12"/>
        <end position="32"/>
    </location>
</feature>
<evidence type="ECO:0000256" key="2">
    <source>
        <dbReference type="ARBA" id="ARBA00023136"/>
    </source>
</evidence>
<dbReference type="FunCoup" id="Q2LS67">
    <property type="interactions" value="74"/>
</dbReference>